<protein>
    <recommendedName>
        <fullName evidence="1">Methyltransferase type 11 domain-containing protein</fullName>
    </recommendedName>
</protein>
<evidence type="ECO:0000313" key="2">
    <source>
        <dbReference type="EMBL" id="GFP28470.1"/>
    </source>
</evidence>
<dbReference type="AlphaFoldDB" id="A0A6V8P8S4"/>
<proteinExistence type="predicted"/>
<evidence type="ECO:0000259" key="1">
    <source>
        <dbReference type="Pfam" id="PF08241"/>
    </source>
</evidence>
<dbReference type="Pfam" id="PF08241">
    <property type="entry name" value="Methyltransf_11"/>
    <property type="match status" value="1"/>
</dbReference>
<evidence type="ECO:0000313" key="3">
    <source>
        <dbReference type="Proteomes" id="UP000591948"/>
    </source>
</evidence>
<organism evidence="2 3">
    <name type="scientific">Candidatus Hakubella thermalkaliphila</name>
    <dbReference type="NCBI Taxonomy" id="2754717"/>
    <lineage>
        <taxon>Bacteria</taxon>
        <taxon>Bacillati</taxon>
        <taxon>Actinomycetota</taxon>
        <taxon>Actinomycetota incertae sedis</taxon>
        <taxon>Candidatus Hakubellales</taxon>
        <taxon>Candidatus Hakubellaceae</taxon>
        <taxon>Candidatus Hakubella</taxon>
    </lineage>
</organism>
<keyword evidence="3" id="KW-1185">Reference proteome</keyword>
<dbReference type="GO" id="GO:0008757">
    <property type="term" value="F:S-adenosylmethionine-dependent methyltransferase activity"/>
    <property type="evidence" value="ECO:0007669"/>
    <property type="project" value="InterPro"/>
</dbReference>
<feature type="domain" description="Methyltransferase type 11" evidence="1">
    <location>
        <begin position="41"/>
        <end position="126"/>
    </location>
</feature>
<dbReference type="EMBL" id="BLRY01000236">
    <property type="protein sequence ID" value="GFP28470.1"/>
    <property type="molecule type" value="Genomic_DNA"/>
</dbReference>
<dbReference type="InterPro" id="IPR029063">
    <property type="entry name" value="SAM-dependent_MTases_sf"/>
</dbReference>
<gene>
    <name evidence="2" type="ORF">HKBW3S33_01885</name>
</gene>
<reference evidence="2 3" key="1">
    <citation type="journal article" date="2020" name="Front. Microbiol.">
        <title>Single-cell genomics of novel Actinobacteria with the Wood-Ljungdahl pathway discovered in a serpentinizing system.</title>
        <authorList>
            <person name="Merino N."/>
            <person name="Kawai M."/>
            <person name="Boyd E.S."/>
            <person name="Colman D.R."/>
            <person name="McGlynn S.E."/>
            <person name="Nealson K.H."/>
            <person name="Kurokawa K."/>
            <person name="Hongoh Y."/>
        </authorList>
    </citation>
    <scope>NUCLEOTIDE SEQUENCE [LARGE SCALE GENOMIC DNA]</scope>
    <source>
        <strain evidence="2 3">S33</strain>
    </source>
</reference>
<dbReference type="SUPFAM" id="SSF53335">
    <property type="entry name" value="S-adenosyl-L-methionine-dependent methyltransferases"/>
    <property type="match status" value="1"/>
</dbReference>
<comment type="caution">
    <text evidence="2">The sequence shown here is derived from an EMBL/GenBank/DDBJ whole genome shotgun (WGS) entry which is preliminary data.</text>
</comment>
<dbReference type="InterPro" id="IPR013216">
    <property type="entry name" value="Methyltransf_11"/>
</dbReference>
<sequence length="252" mass="28549">MRNWPLSIYKWLRQKISSFGVSWDELVLFMHEEIPPGARVLDAGAGECILQKNLAHADYISMDSTVGDLSANYSKLDIIGDLTCMPIRDGLFDAVVSLNVLEHVISPEKAIKEFNRILKIGGKLFLMVPQASGQHQKPYDYWRFTSFGLRHLLETSGFHIISLEPRGGYFLLMGDQLKALQKLSFLGADRPILLPLKVLWQILSFPIFRVAIPLIFYYLDALDRDKDNTVGYICYASKLAPAVAEKMVNNVR</sequence>
<name>A0A6V8P8S4_9ACTN</name>
<accession>A0A6V8P8S4</accession>
<dbReference type="Proteomes" id="UP000591948">
    <property type="component" value="Unassembled WGS sequence"/>
</dbReference>
<dbReference type="Gene3D" id="3.40.50.150">
    <property type="entry name" value="Vaccinia Virus protein VP39"/>
    <property type="match status" value="1"/>
</dbReference>